<dbReference type="OrthoDB" id="2507562at2759"/>
<protein>
    <submittedName>
        <fullName evidence="1">Uncharacterized protein</fullName>
    </submittedName>
</protein>
<dbReference type="Proteomes" id="UP000243579">
    <property type="component" value="Unassembled WGS sequence"/>
</dbReference>
<keyword evidence="2" id="KW-1185">Reference proteome</keyword>
<sequence length="82" mass="9379">MTKKARKNAAPKSRIVSMSKATRKHVAIDRLHIPDYHHKCGGSQTRTVRHFRANCFSTLYQATISRLICDFVSYVDEDNEVA</sequence>
<reference evidence="1 2" key="1">
    <citation type="journal article" date="2014" name="Genome Biol. Evol.">
        <title>The secreted proteins of Achlya hypogyna and Thraustotheca clavata identify the ancestral oomycete secretome and reveal gene acquisitions by horizontal gene transfer.</title>
        <authorList>
            <person name="Misner I."/>
            <person name="Blouin N."/>
            <person name="Leonard G."/>
            <person name="Richards T.A."/>
            <person name="Lane C.E."/>
        </authorList>
    </citation>
    <scope>NUCLEOTIDE SEQUENCE [LARGE SCALE GENOMIC DNA]</scope>
    <source>
        <strain evidence="1 2">ATCC 48635</strain>
    </source>
</reference>
<organism evidence="1 2">
    <name type="scientific">Achlya hypogyna</name>
    <name type="common">Oomycete</name>
    <name type="synonym">Protoachlya hypogyna</name>
    <dbReference type="NCBI Taxonomy" id="1202772"/>
    <lineage>
        <taxon>Eukaryota</taxon>
        <taxon>Sar</taxon>
        <taxon>Stramenopiles</taxon>
        <taxon>Oomycota</taxon>
        <taxon>Saprolegniomycetes</taxon>
        <taxon>Saprolegniales</taxon>
        <taxon>Achlyaceae</taxon>
        <taxon>Achlya</taxon>
    </lineage>
</organism>
<dbReference type="AlphaFoldDB" id="A0A1V9Y5J9"/>
<evidence type="ECO:0000313" key="1">
    <source>
        <dbReference type="EMBL" id="OQR81002.1"/>
    </source>
</evidence>
<comment type="caution">
    <text evidence="1">The sequence shown here is derived from an EMBL/GenBank/DDBJ whole genome shotgun (WGS) entry which is preliminary data.</text>
</comment>
<name>A0A1V9Y5J9_ACHHY</name>
<accession>A0A1V9Y5J9</accession>
<dbReference type="EMBL" id="JNBR01002845">
    <property type="protein sequence ID" value="OQR81002.1"/>
    <property type="molecule type" value="Genomic_DNA"/>
</dbReference>
<gene>
    <name evidence="1" type="ORF">ACHHYP_16868</name>
</gene>
<evidence type="ECO:0000313" key="2">
    <source>
        <dbReference type="Proteomes" id="UP000243579"/>
    </source>
</evidence>
<proteinExistence type="predicted"/>